<evidence type="ECO:0000256" key="11">
    <source>
        <dbReference type="ARBA" id="ARBA00023242"/>
    </source>
</evidence>
<evidence type="ECO:0000256" key="3">
    <source>
        <dbReference type="ARBA" id="ARBA00013203"/>
    </source>
</evidence>
<protein>
    <recommendedName>
        <fullName evidence="3">dual-specificity kinase</fullName>
        <ecNumber evidence="3">2.7.12.1</ecNumber>
    </recommendedName>
</protein>
<dbReference type="GO" id="GO:0004713">
    <property type="term" value="F:protein tyrosine kinase activity"/>
    <property type="evidence" value="ECO:0007669"/>
    <property type="project" value="UniProtKB-KW"/>
</dbReference>
<feature type="compositionally biased region" description="Low complexity" evidence="16">
    <location>
        <begin position="412"/>
        <end position="423"/>
    </location>
</feature>
<proteinExistence type="inferred from homology"/>
<keyword evidence="19" id="KW-1185">Reference proteome</keyword>
<keyword evidence="5" id="KW-0597">Phosphoprotein</keyword>
<dbReference type="GO" id="GO:0004674">
    <property type="term" value="F:protein serine/threonine kinase activity"/>
    <property type="evidence" value="ECO:0007669"/>
    <property type="project" value="UniProtKB-KW"/>
</dbReference>
<dbReference type="GO" id="GO:0005524">
    <property type="term" value="F:ATP binding"/>
    <property type="evidence" value="ECO:0007669"/>
    <property type="project" value="UniProtKB-UniRule"/>
</dbReference>
<dbReference type="Ensembl" id="ENSACIT00000014423.1">
    <property type="protein sequence ID" value="ENSACIP00000014042.1"/>
    <property type="gene ID" value="ENSACIG00000010858.1"/>
</dbReference>
<evidence type="ECO:0000256" key="8">
    <source>
        <dbReference type="ARBA" id="ARBA00022777"/>
    </source>
</evidence>
<dbReference type="InterPro" id="IPR017441">
    <property type="entry name" value="Protein_kinase_ATP_BS"/>
</dbReference>
<keyword evidence="4" id="KW-0723">Serine/threonine-protein kinase</keyword>
<dbReference type="InterPro" id="IPR044131">
    <property type="entry name" value="PKc_DYR1A/1B"/>
</dbReference>
<evidence type="ECO:0000256" key="10">
    <source>
        <dbReference type="ARBA" id="ARBA00023137"/>
    </source>
</evidence>
<reference evidence="18" key="2">
    <citation type="submission" date="2025-09" db="UniProtKB">
        <authorList>
            <consortium name="Ensembl"/>
        </authorList>
    </citation>
    <scope>IDENTIFICATION</scope>
</reference>
<evidence type="ECO:0000313" key="19">
    <source>
        <dbReference type="Proteomes" id="UP000261340"/>
    </source>
</evidence>
<sequence>MTILQRRIPPSFRDPASAPLRKLSVDLIKTYKHINEVYYTKKKRRAQQVPPEDSSTKKERKIYNDGYDDDNYDYIVKNGEKWLDRYEIDSLIGKGSFGQVVKAYDHHEQEWVAIKIIKNKKAFLNQAQIELRLLELMNKHDTEMKYYIVHLKRHFMFRNHLCLVFELLSYNLYDLLRNTNFRGVSLNLTRKFAQQLCTALLFLATPELSIIHCDLKPENILLCNPKRSAIKIVDFGSSCQLGQRIYQYIQSRFYRSPEVLLGMPYDLAIDMWSLGCILVEMHTGEPLFSGSNEVDQMNKIVEVLGVPPSHMLDAAPKARKYFDKLSDGLWTVKKNKDVKKEYKPPATRRLHEILGVETGGPGGRRAGEPGHAPCDYLKFKDLILRMLDYDPKSRITPFYALQHNFFKKTTDEGTNTSSSTSTSPAMDHSHSASTTSSVSSSGNVDTHAGSSAPAFLTPQMRMWPGSDGGGGGQDPGYTQLLLHKPAASQQHQRHFLDPPHHPHPTYSHHGNGGRGLRQGGQTGIGGGGGPQGSSPQMSDSMDVGVSLGLHHLGAVSSMEASQFGSASLPLALPIGLSAFRTRTAPTAPGPQAQPPEDYYPASNNNNPAGGGRGRPDSDEGPANS</sequence>
<evidence type="ECO:0000256" key="12">
    <source>
        <dbReference type="ARBA" id="ARBA00049003"/>
    </source>
</evidence>
<evidence type="ECO:0000256" key="7">
    <source>
        <dbReference type="ARBA" id="ARBA00022741"/>
    </source>
</evidence>
<feature type="binding site" evidence="15">
    <location>
        <position position="115"/>
    </location>
    <ligand>
        <name>ATP</name>
        <dbReference type="ChEBI" id="CHEBI:30616"/>
    </ligand>
</feature>
<evidence type="ECO:0000259" key="17">
    <source>
        <dbReference type="PROSITE" id="PS50011"/>
    </source>
</evidence>
<feature type="compositionally biased region" description="Gly residues" evidence="16">
    <location>
        <begin position="510"/>
        <end position="531"/>
    </location>
</feature>
<dbReference type="EC" id="2.7.12.1" evidence="3"/>
<evidence type="ECO:0000256" key="14">
    <source>
        <dbReference type="ARBA" id="ARBA00051680"/>
    </source>
</evidence>
<feature type="region of interest" description="Disordered" evidence="16">
    <location>
        <begin position="42"/>
        <end position="62"/>
    </location>
</feature>
<comment type="subcellular location">
    <subcellularLocation>
        <location evidence="1">Nucleus</location>
    </subcellularLocation>
</comment>
<accession>A0A3Q0RUD7</accession>
<evidence type="ECO:0000256" key="6">
    <source>
        <dbReference type="ARBA" id="ARBA00022679"/>
    </source>
</evidence>
<dbReference type="Gene3D" id="1.10.510.10">
    <property type="entry name" value="Transferase(Phosphotransferase) domain 1"/>
    <property type="match status" value="1"/>
</dbReference>
<dbReference type="GO" id="GO:0004712">
    <property type="term" value="F:protein serine/threonine/tyrosine kinase activity"/>
    <property type="evidence" value="ECO:0007669"/>
    <property type="project" value="UniProtKB-EC"/>
</dbReference>
<organism evidence="18 19">
    <name type="scientific">Amphilophus citrinellus</name>
    <name type="common">Midas cichlid</name>
    <name type="synonym">Cichlasoma citrinellum</name>
    <dbReference type="NCBI Taxonomy" id="61819"/>
    <lineage>
        <taxon>Eukaryota</taxon>
        <taxon>Metazoa</taxon>
        <taxon>Chordata</taxon>
        <taxon>Craniata</taxon>
        <taxon>Vertebrata</taxon>
        <taxon>Euteleostomi</taxon>
        <taxon>Actinopterygii</taxon>
        <taxon>Neopterygii</taxon>
        <taxon>Teleostei</taxon>
        <taxon>Neoteleostei</taxon>
        <taxon>Acanthomorphata</taxon>
        <taxon>Ovalentaria</taxon>
        <taxon>Cichlomorphae</taxon>
        <taxon>Cichliformes</taxon>
        <taxon>Cichlidae</taxon>
        <taxon>New World cichlids</taxon>
        <taxon>Cichlasomatinae</taxon>
        <taxon>Heroini</taxon>
        <taxon>Amphilophus</taxon>
    </lineage>
</organism>
<keyword evidence="6" id="KW-0808">Transferase</keyword>
<dbReference type="FunFam" id="3.30.200.20:FF:000087">
    <property type="entry name" value="Dual specificity tyrosine-phosphorylation-regulated kinase 1A"/>
    <property type="match status" value="1"/>
</dbReference>
<dbReference type="SMART" id="SM00220">
    <property type="entry name" value="S_TKc"/>
    <property type="match status" value="1"/>
</dbReference>
<dbReference type="InterPro" id="IPR000719">
    <property type="entry name" value="Prot_kinase_dom"/>
</dbReference>
<dbReference type="InterPro" id="IPR011009">
    <property type="entry name" value="Kinase-like_dom_sf"/>
</dbReference>
<dbReference type="GeneTree" id="ENSGT00940000160345"/>
<keyword evidence="9 15" id="KW-0067">ATP-binding</keyword>
<evidence type="ECO:0000256" key="15">
    <source>
        <dbReference type="PROSITE-ProRule" id="PRU10141"/>
    </source>
</evidence>
<feature type="domain" description="Protein kinase" evidence="17">
    <location>
        <begin position="86"/>
        <end position="406"/>
    </location>
</feature>
<dbReference type="Pfam" id="PF00069">
    <property type="entry name" value="Pkinase"/>
    <property type="match status" value="1"/>
</dbReference>
<dbReference type="PROSITE" id="PS00108">
    <property type="entry name" value="PROTEIN_KINASE_ST"/>
    <property type="match status" value="1"/>
</dbReference>
<feature type="region of interest" description="Disordered" evidence="16">
    <location>
        <begin position="409"/>
        <end position="542"/>
    </location>
</feature>
<evidence type="ECO:0000256" key="9">
    <source>
        <dbReference type="ARBA" id="ARBA00022840"/>
    </source>
</evidence>
<keyword evidence="8" id="KW-0418">Kinase</keyword>
<evidence type="ECO:0000256" key="16">
    <source>
        <dbReference type="SAM" id="MobiDB-lite"/>
    </source>
</evidence>
<evidence type="ECO:0000256" key="4">
    <source>
        <dbReference type="ARBA" id="ARBA00022527"/>
    </source>
</evidence>
<evidence type="ECO:0000256" key="13">
    <source>
        <dbReference type="ARBA" id="ARBA00049308"/>
    </source>
</evidence>
<dbReference type="Gene3D" id="3.30.200.20">
    <property type="entry name" value="Phosphorylase Kinase, domain 1"/>
    <property type="match status" value="1"/>
</dbReference>
<evidence type="ECO:0000256" key="2">
    <source>
        <dbReference type="ARBA" id="ARBA00008867"/>
    </source>
</evidence>
<comment type="catalytic activity">
    <reaction evidence="13">
        <text>L-threonyl-[protein] + ATP = O-phospho-L-threonyl-[protein] + ADP + H(+)</text>
        <dbReference type="Rhea" id="RHEA:46608"/>
        <dbReference type="Rhea" id="RHEA-COMP:11060"/>
        <dbReference type="Rhea" id="RHEA-COMP:11605"/>
        <dbReference type="ChEBI" id="CHEBI:15378"/>
        <dbReference type="ChEBI" id="CHEBI:30013"/>
        <dbReference type="ChEBI" id="CHEBI:30616"/>
        <dbReference type="ChEBI" id="CHEBI:61977"/>
        <dbReference type="ChEBI" id="CHEBI:456216"/>
        <dbReference type="EC" id="2.7.12.1"/>
    </reaction>
</comment>
<keyword evidence="7 15" id="KW-0547">Nucleotide-binding</keyword>
<dbReference type="SUPFAM" id="SSF56112">
    <property type="entry name" value="Protein kinase-like (PK-like)"/>
    <property type="match status" value="1"/>
</dbReference>
<keyword evidence="10" id="KW-0829">Tyrosine-protein kinase</keyword>
<evidence type="ECO:0000313" key="18">
    <source>
        <dbReference type="Ensembl" id="ENSACIP00000014042.1"/>
    </source>
</evidence>
<reference evidence="18" key="1">
    <citation type="submission" date="2025-08" db="UniProtKB">
        <authorList>
            <consortium name="Ensembl"/>
        </authorList>
    </citation>
    <scope>IDENTIFICATION</scope>
</reference>
<dbReference type="PROSITE" id="PS50011">
    <property type="entry name" value="PROTEIN_KINASE_DOM"/>
    <property type="match status" value="1"/>
</dbReference>
<evidence type="ECO:0000256" key="1">
    <source>
        <dbReference type="ARBA" id="ARBA00004123"/>
    </source>
</evidence>
<dbReference type="PANTHER" id="PTHR24058:SF12">
    <property type="entry name" value="DUAL SPECIFICITY TYROSINE-PHOSPHORYLATION-REGULATED KINASE 1B"/>
    <property type="match status" value="1"/>
</dbReference>
<dbReference type="InterPro" id="IPR008271">
    <property type="entry name" value="Ser/Thr_kinase_AS"/>
</dbReference>
<name>A0A3Q0RUD7_AMPCI</name>
<dbReference type="OMA" id="GHSTADY"/>
<dbReference type="Proteomes" id="UP000261340">
    <property type="component" value="Unplaced"/>
</dbReference>
<dbReference type="PANTHER" id="PTHR24058">
    <property type="entry name" value="DUAL SPECIFICITY PROTEIN KINASE"/>
    <property type="match status" value="1"/>
</dbReference>
<feature type="region of interest" description="Disordered" evidence="16">
    <location>
        <begin position="582"/>
        <end position="624"/>
    </location>
</feature>
<dbReference type="FunFam" id="1.10.510.10:FF:000264">
    <property type="entry name" value="dual specificity tyrosine-phosphorylation-regulated kinase 1B isoform X3"/>
    <property type="match status" value="1"/>
</dbReference>
<keyword evidence="11" id="KW-0539">Nucleus</keyword>
<dbReference type="PROSITE" id="PS00107">
    <property type="entry name" value="PROTEIN_KINASE_ATP"/>
    <property type="match status" value="1"/>
</dbReference>
<comment type="catalytic activity">
    <reaction evidence="12">
        <text>L-seryl-[protein] + ATP = O-phospho-L-seryl-[protein] + ADP + H(+)</text>
        <dbReference type="Rhea" id="RHEA:17989"/>
        <dbReference type="Rhea" id="RHEA-COMP:9863"/>
        <dbReference type="Rhea" id="RHEA-COMP:11604"/>
        <dbReference type="ChEBI" id="CHEBI:15378"/>
        <dbReference type="ChEBI" id="CHEBI:29999"/>
        <dbReference type="ChEBI" id="CHEBI:30616"/>
        <dbReference type="ChEBI" id="CHEBI:83421"/>
        <dbReference type="ChEBI" id="CHEBI:456216"/>
        <dbReference type="EC" id="2.7.12.1"/>
    </reaction>
</comment>
<dbReference type="CDD" id="cd14226">
    <property type="entry name" value="PKc_DYRK1"/>
    <property type="match status" value="1"/>
</dbReference>
<dbReference type="InterPro" id="IPR050494">
    <property type="entry name" value="Ser_Thr_dual-spec_kinase"/>
</dbReference>
<comment type="similarity">
    <text evidence="2">Belongs to the protein kinase superfamily. CMGC Ser/Thr protein kinase family. MNB/DYRK subfamily.</text>
</comment>
<evidence type="ECO:0000256" key="5">
    <source>
        <dbReference type="ARBA" id="ARBA00022553"/>
    </source>
</evidence>
<feature type="compositionally biased region" description="Low complexity" evidence="16">
    <location>
        <begin position="431"/>
        <end position="441"/>
    </location>
</feature>
<dbReference type="AlphaFoldDB" id="A0A3Q0RUD7"/>
<comment type="catalytic activity">
    <reaction evidence="14">
        <text>L-tyrosyl-[protein] + ATP = O-phospho-L-tyrosyl-[protein] + ADP + H(+)</text>
        <dbReference type="Rhea" id="RHEA:10596"/>
        <dbReference type="Rhea" id="RHEA-COMP:10136"/>
        <dbReference type="Rhea" id="RHEA-COMP:20101"/>
        <dbReference type="ChEBI" id="CHEBI:15378"/>
        <dbReference type="ChEBI" id="CHEBI:30616"/>
        <dbReference type="ChEBI" id="CHEBI:46858"/>
        <dbReference type="ChEBI" id="CHEBI:61978"/>
        <dbReference type="ChEBI" id="CHEBI:456216"/>
        <dbReference type="EC" id="2.7.12.1"/>
    </reaction>
</comment>
<dbReference type="GO" id="GO:0005634">
    <property type="term" value="C:nucleus"/>
    <property type="evidence" value="ECO:0007669"/>
    <property type="project" value="UniProtKB-SubCell"/>
</dbReference>